<dbReference type="SUPFAM" id="SSF46955">
    <property type="entry name" value="Putative DNA-binding domain"/>
    <property type="match status" value="1"/>
</dbReference>
<dbReference type="EMBL" id="PNGI01000006">
    <property type="protein sequence ID" value="PMC10703.1"/>
    <property type="molecule type" value="Genomic_DNA"/>
</dbReference>
<evidence type="ECO:0000313" key="3">
    <source>
        <dbReference type="Proteomes" id="UP000235661"/>
    </source>
</evidence>
<dbReference type="AlphaFoldDB" id="A0A2N6Q6W1"/>
<comment type="caution">
    <text evidence="2">The sequence shown here is derived from an EMBL/GenBank/DDBJ whole genome shotgun (WGS) entry which is preliminary data.</text>
</comment>
<sequence>MEEVNIIQMTKDDLREFAMKIVNEVRELDAEKREEEERNRKNAMLSTDEACRLLNVSRTTLWRLGRDGVLKGKKVRGSLRYSIQDLSALRGFDFLTKL</sequence>
<name>A0A2N6Q6W1_9BACT</name>
<evidence type="ECO:0000313" key="2">
    <source>
        <dbReference type="EMBL" id="PMC10703.1"/>
    </source>
</evidence>
<dbReference type="NCBIfam" id="TIGR01764">
    <property type="entry name" value="excise"/>
    <property type="match status" value="1"/>
</dbReference>
<feature type="domain" description="Helix-turn-helix" evidence="1">
    <location>
        <begin position="44"/>
        <end position="88"/>
    </location>
</feature>
<gene>
    <name evidence="2" type="ORF">CJ232_04180</name>
</gene>
<protein>
    <recommendedName>
        <fullName evidence="1">Helix-turn-helix domain-containing protein</fullName>
    </recommendedName>
</protein>
<dbReference type="RefSeq" id="WP_102188078.1">
    <property type="nucleotide sequence ID" value="NZ_PNGI01000006.1"/>
</dbReference>
<accession>A0A2N6Q6W1</accession>
<reference evidence="2 3" key="1">
    <citation type="submission" date="2017-09" db="EMBL/GenBank/DDBJ databases">
        <title>Bacterial strain isolated from the female urinary microbiota.</title>
        <authorList>
            <person name="Thomas-White K."/>
            <person name="Kumar N."/>
            <person name="Forster S."/>
            <person name="Putonti C."/>
            <person name="Lawley T."/>
            <person name="Wolfe A.J."/>
        </authorList>
    </citation>
    <scope>NUCLEOTIDE SEQUENCE [LARGE SCALE GENOMIC DNA]</scope>
    <source>
        <strain evidence="2 3">UMB0818</strain>
    </source>
</reference>
<dbReference type="InterPro" id="IPR041657">
    <property type="entry name" value="HTH_17"/>
</dbReference>
<dbReference type="GO" id="GO:0003677">
    <property type="term" value="F:DNA binding"/>
    <property type="evidence" value="ECO:0007669"/>
    <property type="project" value="InterPro"/>
</dbReference>
<dbReference type="InterPro" id="IPR010093">
    <property type="entry name" value="SinI_DNA-bd"/>
</dbReference>
<proteinExistence type="predicted"/>
<dbReference type="Proteomes" id="UP000235661">
    <property type="component" value="Unassembled WGS sequence"/>
</dbReference>
<organism evidence="2 3">
    <name type="scientific">Hoylesella timonensis</name>
    <dbReference type="NCBI Taxonomy" id="386414"/>
    <lineage>
        <taxon>Bacteria</taxon>
        <taxon>Pseudomonadati</taxon>
        <taxon>Bacteroidota</taxon>
        <taxon>Bacteroidia</taxon>
        <taxon>Bacteroidales</taxon>
        <taxon>Prevotellaceae</taxon>
        <taxon>Hoylesella</taxon>
    </lineage>
</organism>
<dbReference type="InterPro" id="IPR009061">
    <property type="entry name" value="DNA-bd_dom_put_sf"/>
</dbReference>
<evidence type="ECO:0000259" key="1">
    <source>
        <dbReference type="Pfam" id="PF12728"/>
    </source>
</evidence>
<dbReference type="Pfam" id="PF12728">
    <property type="entry name" value="HTH_17"/>
    <property type="match status" value="1"/>
</dbReference>